<dbReference type="InterPro" id="IPR029064">
    <property type="entry name" value="Ribosomal_eL30-like_sf"/>
</dbReference>
<dbReference type="GO" id="GO:0005737">
    <property type="term" value="C:cytoplasm"/>
    <property type="evidence" value="ECO:0007669"/>
    <property type="project" value="UniProtKB-ARBA"/>
</dbReference>
<organism evidence="5">
    <name type="scientific">mine drainage metagenome</name>
    <dbReference type="NCBI Taxonomy" id="410659"/>
    <lineage>
        <taxon>unclassified sequences</taxon>
        <taxon>metagenomes</taxon>
        <taxon>ecological metagenomes</taxon>
    </lineage>
</organism>
<evidence type="ECO:0000259" key="4">
    <source>
        <dbReference type="SMART" id="SM00967"/>
    </source>
</evidence>
<dbReference type="GO" id="GO:0006396">
    <property type="term" value="P:RNA processing"/>
    <property type="evidence" value="ECO:0007669"/>
    <property type="project" value="InterPro"/>
</dbReference>
<dbReference type="Gene3D" id="3.40.1280.10">
    <property type="match status" value="1"/>
</dbReference>
<dbReference type="Pfam" id="PF22435">
    <property type="entry name" value="MRM3-like_sub_bind"/>
    <property type="match status" value="1"/>
</dbReference>
<comment type="similarity">
    <text evidence="1">Belongs to the class IV-like SAM-binding methyltransferase superfamily. RNA methyltransferase TrmH family.</text>
</comment>
<dbReference type="SUPFAM" id="SSF75217">
    <property type="entry name" value="alpha/beta knot"/>
    <property type="match status" value="1"/>
</dbReference>
<evidence type="ECO:0000256" key="1">
    <source>
        <dbReference type="ARBA" id="ARBA00007228"/>
    </source>
</evidence>
<comment type="caution">
    <text evidence="5">The sequence shown here is derived from an EMBL/GenBank/DDBJ whole genome shotgun (WGS) entry which is preliminary data.</text>
</comment>
<proteinExistence type="inferred from homology"/>
<protein>
    <submittedName>
        <fullName evidence="5">23S rRNA (Guanosine-2'-O-)-methyltransferase RlmB</fullName>
        <ecNumber evidence="5">2.1.1.185</ecNumber>
    </submittedName>
</protein>
<dbReference type="InterPro" id="IPR001537">
    <property type="entry name" value="SpoU_MeTrfase"/>
</dbReference>
<reference evidence="5" key="1">
    <citation type="submission" date="2016-10" db="EMBL/GenBank/DDBJ databases">
        <title>Sequence of Gallionella enrichment culture.</title>
        <authorList>
            <person name="Poehlein A."/>
            <person name="Muehling M."/>
            <person name="Daniel R."/>
        </authorList>
    </citation>
    <scope>NUCLEOTIDE SEQUENCE</scope>
</reference>
<sequence>MLSRNEIKYIQSLCHKKQRQLEGLFIAEGPKIAEELLNSDFTIKKIYALPEWIAKNAINDIEVETIDEIDLSRISQLQTPHQVVIIAAQKNDFSKPVLKNKLSIVLDGIQDPGNMGTIIRIADWFGIENIICSEDTVELYNPKVIQSTMGSFVRTKVYYSNLNEFLKTVDVPVFGAMMKGENMYELQKPKEGLLVIGNEGKGIRNEILQYITNPITIPKKGGAESLNAAVAMGIILSHLV</sequence>
<dbReference type="GO" id="GO:0003723">
    <property type="term" value="F:RNA binding"/>
    <property type="evidence" value="ECO:0007669"/>
    <property type="project" value="InterPro"/>
</dbReference>
<dbReference type="GO" id="GO:0032259">
    <property type="term" value="P:methylation"/>
    <property type="evidence" value="ECO:0007669"/>
    <property type="project" value="UniProtKB-KW"/>
</dbReference>
<evidence type="ECO:0000313" key="5">
    <source>
        <dbReference type="EMBL" id="OIQ97504.1"/>
    </source>
</evidence>
<dbReference type="PANTHER" id="PTHR43191:SF2">
    <property type="entry name" value="RRNA METHYLTRANSFERASE 3, MITOCHONDRIAL"/>
    <property type="match status" value="1"/>
</dbReference>
<name>A0A1J5RMP7_9ZZZZ</name>
<dbReference type="Pfam" id="PF00588">
    <property type="entry name" value="SpoU_methylase"/>
    <property type="match status" value="1"/>
</dbReference>
<dbReference type="InterPro" id="IPR053888">
    <property type="entry name" value="MRM3-like_sub_bind"/>
</dbReference>
<dbReference type="Gene3D" id="3.30.1330.30">
    <property type="match status" value="1"/>
</dbReference>
<dbReference type="EC" id="2.1.1.185" evidence="5"/>
<dbReference type="GO" id="GO:0008173">
    <property type="term" value="F:RNA methyltransferase activity"/>
    <property type="evidence" value="ECO:0007669"/>
    <property type="project" value="InterPro"/>
</dbReference>
<dbReference type="EMBL" id="MLJW01000132">
    <property type="protein sequence ID" value="OIQ97504.1"/>
    <property type="molecule type" value="Genomic_DNA"/>
</dbReference>
<dbReference type="SMART" id="SM00967">
    <property type="entry name" value="SpoU_sub_bind"/>
    <property type="match status" value="1"/>
</dbReference>
<evidence type="ECO:0000256" key="3">
    <source>
        <dbReference type="ARBA" id="ARBA00022679"/>
    </source>
</evidence>
<dbReference type="InterPro" id="IPR051259">
    <property type="entry name" value="rRNA_Methyltransferase"/>
</dbReference>
<evidence type="ECO:0000256" key="2">
    <source>
        <dbReference type="ARBA" id="ARBA00022603"/>
    </source>
</evidence>
<dbReference type="SUPFAM" id="SSF55315">
    <property type="entry name" value="L30e-like"/>
    <property type="match status" value="1"/>
</dbReference>
<dbReference type="InterPro" id="IPR013123">
    <property type="entry name" value="SpoU_subst-bd"/>
</dbReference>
<dbReference type="InterPro" id="IPR029026">
    <property type="entry name" value="tRNA_m1G_MTases_N"/>
</dbReference>
<keyword evidence="2 5" id="KW-0489">Methyltransferase</keyword>
<dbReference type="CDD" id="cd18109">
    <property type="entry name" value="SpoU-like_RNA-MTase"/>
    <property type="match status" value="1"/>
</dbReference>
<gene>
    <name evidence="5" type="primary">rlmB_12</name>
    <name evidence="5" type="ORF">GALL_205140</name>
</gene>
<dbReference type="PANTHER" id="PTHR43191">
    <property type="entry name" value="RRNA METHYLTRANSFERASE 3"/>
    <property type="match status" value="1"/>
</dbReference>
<accession>A0A1J5RMP7</accession>
<dbReference type="InterPro" id="IPR029028">
    <property type="entry name" value="Alpha/beta_knot_MTases"/>
</dbReference>
<feature type="domain" description="RNA 2-O ribose methyltransferase substrate binding" evidence="4">
    <location>
        <begin position="26"/>
        <end position="93"/>
    </location>
</feature>
<dbReference type="AlphaFoldDB" id="A0A1J5RMP7"/>
<keyword evidence="3 5" id="KW-0808">Transferase</keyword>